<dbReference type="Gene3D" id="3.20.20.140">
    <property type="entry name" value="Metal-dependent hydrolases"/>
    <property type="match status" value="1"/>
</dbReference>
<dbReference type="SUPFAM" id="SSF51338">
    <property type="entry name" value="Composite domain of metallo-dependent hydrolases"/>
    <property type="match status" value="1"/>
</dbReference>
<protein>
    <submittedName>
        <fullName evidence="2">Amidohydrolase</fullName>
    </submittedName>
</protein>
<dbReference type="STRING" id="1150864.MILUP08_44619"/>
<dbReference type="RefSeq" id="WP_007462133.1">
    <property type="nucleotide sequence ID" value="NZ_HF570108.1"/>
</dbReference>
<dbReference type="OrthoDB" id="3514520at2"/>
<dbReference type="Proteomes" id="UP000003448">
    <property type="component" value="Unassembled WGS sequence"/>
</dbReference>
<dbReference type="SUPFAM" id="SSF51556">
    <property type="entry name" value="Metallo-dependent hydrolases"/>
    <property type="match status" value="1"/>
</dbReference>
<keyword evidence="3" id="KW-1185">Reference proteome</keyword>
<dbReference type="PANTHER" id="PTHR43135">
    <property type="entry name" value="ALPHA-D-RIBOSE 1-METHYLPHOSPHONATE 5-TRIPHOSPHATE DIPHOSPHATASE"/>
    <property type="match status" value="1"/>
</dbReference>
<evidence type="ECO:0000313" key="3">
    <source>
        <dbReference type="Proteomes" id="UP000003448"/>
    </source>
</evidence>
<dbReference type="PANTHER" id="PTHR43135:SF3">
    <property type="entry name" value="ALPHA-D-RIBOSE 1-METHYLPHOSPHONATE 5-TRIPHOSPHATE DIPHOSPHATASE"/>
    <property type="match status" value="1"/>
</dbReference>
<dbReference type="InterPro" id="IPR011059">
    <property type="entry name" value="Metal-dep_hydrolase_composite"/>
</dbReference>
<dbReference type="InterPro" id="IPR032466">
    <property type="entry name" value="Metal_Hydrolase"/>
</dbReference>
<organism evidence="2 3">
    <name type="scientific">Micromonospora lupini str. Lupac 08</name>
    <dbReference type="NCBI Taxonomy" id="1150864"/>
    <lineage>
        <taxon>Bacteria</taxon>
        <taxon>Bacillati</taxon>
        <taxon>Actinomycetota</taxon>
        <taxon>Actinomycetes</taxon>
        <taxon>Micromonosporales</taxon>
        <taxon>Micromonosporaceae</taxon>
        <taxon>Micromonospora</taxon>
    </lineage>
</organism>
<reference evidence="2 3" key="1">
    <citation type="journal article" date="2012" name="J. Bacteriol.">
        <title>Genome Sequence of Micromonospora lupini Lupac 08, Isolated from Root Nodules of Lupinus angustifolius.</title>
        <authorList>
            <person name="Alonso-Vega P."/>
            <person name="Normand P."/>
            <person name="Bacigalupe R."/>
            <person name="Pujic P."/>
            <person name="Lajus A."/>
            <person name="Vallenet D."/>
            <person name="Carro L."/>
            <person name="Coll P."/>
            <person name="Trujillo M.E."/>
        </authorList>
    </citation>
    <scope>NUCLEOTIDE SEQUENCE [LARGE SCALE GENOMIC DNA]</scope>
    <source>
        <strain evidence="2 3">Lupac 08</strain>
    </source>
</reference>
<dbReference type="EMBL" id="CAIE01000036">
    <property type="protein sequence ID" value="CCH19744.1"/>
    <property type="molecule type" value="Genomic_DNA"/>
</dbReference>
<dbReference type="eggNOG" id="COG1228">
    <property type="taxonomic scope" value="Bacteria"/>
</dbReference>
<sequence>MVAIRARRLFDGERMIRAERPTVLVDGGVIRSVFDGPPPSGHEVVDLGSATLMPGLIDAHVHLAFDATADTVAGLVTADDDVVLDRMRSASAATLDAGVTTARDLGDRGYLGVRVRAETAADVRLGPRLLVAGPPITSVGGHCWFLGGEVEGVEAIRAAVRERAARGVDVVKVVVTGGRLTAGSHPHEVQFGPAELSAVVQEAKRHALPVTGHCHAADGIADAVAAGFDGVEHCTFVTADGTNVDPALLSRMAAAGTRVTLTLGSVPQPGDHTGPDGVDPRRKAVHDALWRVATSGVPVACASDAGCGPGKPHGSLAYAVLAMADLGFSPTEALRAVTSGAAQVCGIADQVGRIAPGYQGDLLAVHGDPAIDPGALRHVAAVFRAGLRVR</sequence>
<dbReference type="GO" id="GO:0016810">
    <property type="term" value="F:hydrolase activity, acting on carbon-nitrogen (but not peptide) bonds"/>
    <property type="evidence" value="ECO:0007669"/>
    <property type="project" value="InterPro"/>
</dbReference>
<feature type="domain" description="Amidohydrolase-related" evidence="1">
    <location>
        <begin position="51"/>
        <end position="378"/>
    </location>
</feature>
<dbReference type="Pfam" id="PF01979">
    <property type="entry name" value="Amidohydro_1"/>
    <property type="match status" value="1"/>
</dbReference>
<keyword evidence="2" id="KW-0378">Hydrolase</keyword>
<name>I0L7E7_9ACTN</name>
<dbReference type="Gene3D" id="2.30.40.10">
    <property type="entry name" value="Urease, subunit C, domain 1"/>
    <property type="match status" value="1"/>
</dbReference>
<dbReference type="InterPro" id="IPR051781">
    <property type="entry name" value="Metallo-dep_Hydrolase"/>
</dbReference>
<dbReference type="AlphaFoldDB" id="I0L7E7"/>
<proteinExistence type="predicted"/>
<evidence type="ECO:0000259" key="1">
    <source>
        <dbReference type="Pfam" id="PF01979"/>
    </source>
</evidence>
<evidence type="ECO:0000313" key="2">
    <source>
        <dbReference type="EMBL" id="CCH19744.1"/>
    </source>
</evidence>
<gene>
    <name evidence="2" type="ORF">MILUP08_44619</name>
</gene>
<accession>I0L7E7</accession>
<dbReference type="InterPro" id="IPR006680">
    <property type="entry name" value="Amidohydro-rel"/>
</dbReference>